<dbReference type="Proteomes" id="UP000194933">
    <property type="component" value="Unassembled WGS sequence"/>
</dbReference>
<keyword evidence="3" id="KW-0645">Protease</keyword>
<evidence type="ECO:0000256" key="4">
    <source>
        <dbReference type="ARBA" id="ARBA00022692"/>
    </source>
</evidence>
<dbReference type="EMBL" id="NGMO01000003">
    <property type="protein sequence ID" value="OTP10478.1"/>
    <property type="molecule type" value="Genomic_DNA"/>
</dbReference>
<dbReference type="RefSeq" id="WP_086285215.1">
    <property type="nucleotide sequence ID" value="NZ_NGMO01000003.1"/>
</dbReference>
<evidence type="ECO:0000256" key="1">
    <source>
        <dbReference type="ARBA" id="ARBA00004651"/>
    </source>
</evidence>
<protein>
    <submittedName>
        <fullName evidence="9">Exosortase XrtG</fullName>
    </submittedName>
</protein>
<reference evidence="9 10" key="1">
    <citation type="submission" date="2017-05" db="EMBL/GenBank/DDBJ databases">
        <title>The Genome Sequence of Enterococcus sp. 10A9_DIV0425.</title>
        <authorList>
            <consortium name="The Broad Institute Genomics Platform"/>
            <consortium name="The Broad Institute Genomic Center for Infectious Diseases"/>
            <person name="Earl A."/>
            <person name="Manson A."/>
            <person name="Schwartman J."/>
            <person name="Gilmore M."/>
            <person name="Abouelleil A."/>
            <person name="Cao P."/>
            <person name="Chapman S."/>
            <person name="Cusick C."/>
            <person name="Shea T."/>
            <person name="Young S."/>
            <person name="Neafsey D."/>
            <person name="Nusbaum C."/>
            <person name="Birren B."/>
        </authorList>
    </citation>
    <scope>NUCLEOTIDE SEQUENCE [LARGE SCALE GENOMIC DNA]</scope>
    <source>
        <strain evidence="9 10">10A9_DIV0425</strain>
    </source>
</reference>
<feature type="transmembrane region" description="Helical" evidence="8">
    <location>
        <begin position="153"/>
        <end position="175"/>
    </location>
</feature>
<dbReference type="InterPro" id="IPR026392">
    <property type="entry name" value="Exo/Archaeosortase_dom"/>
</dbReference>
<comment type="subcellular location">
    <subcellularLocation>
        <location evidence="1">Cell membrane</location>
        <topology evidence="1">Multi-pass membrane protein</topology>
    </subcellularLocation>
</comment>
<evidence type="ECO:0000256" key="5">
    <source>
        <dbReference type="ARBA" id="ARBA00022801"/>
    </source>
</evidence>
<organism evidence="9 10">
    <name type="scientific">Candidatus Enterococcus wittei</name>
    <dbReference type="NCBI Taxonomy" id="1987383"/>
    <lineage>
        <taxon>Bacteria</taxon>
        <taxon>Bacillati</taxon>
        <taxon>Bacillota</taxon>
        <taxon>Bacilli</taxon>
        <taxon>Lactobacillales</taxon>
        <taxon>Enterococcaceae</taxon>
        <taxon>Enterococcus</taxon>
    </lineage>
</organism>
<dbReference type="InterPro" id="IPR019127">
    <property type="entry name" value="Exosortase"/>
</dbReference>
<dbReference type="InterPro" id="IPR017541">
    <property type="entry name" value="Exosort-XrtG"/>
</dbReference>
<accession>A0A242JYT0</accession>
<gene>
    <name evidence="9" type="ORF">A5844_002178</name>
</gene>
<keyword evidence="6 8" id="KW-1133">Transmembrane helix</keyword>
<name>A0A242JYT0_9ENTE</name>
<dbReference type="NCBIfam" id="TIGR04178">
    <property type="entry name" value="exo_archaeo"/>
    <property type="match status" value="1"/>
</dbReference>
<evidence type="ECO:0000256" key="8">
    <source>
        <dbReference type="SAM" id="Phobius"/>
    </source>
</evidence>
<dbReference type="GO" id="GO:0006508">
    <property type="term" value="P:proteolysis"/>
    <property type="evidence" value="ECO:0007669"/>
    <property type="project" value="UniProtKB-KW"/>
</dbReference>
<evidence type="ECO:0000313" key="10">
    <source>
        <dbReference type="Proteomes" id="UP000194933"/>
    </source>
</evidence>
<dbReference type="GO" id="GO:0008233">
    <property type="term" value="F:peptidase activity"/>
    <property type="evidence" value="ECO:0007669"/>
    <property type="project" value="UniProtKB-KW"/>
</dbReference>
<feature type="transmembrane region" description="Helical" evidence="8">
    <location>
        <begin position="24"/>
        <end position="43"/>
    </location>
</feature>
<keyword evidence="7 8" id="KW-0472">Membrane</keyword>
<dbReference type="NCBIfam" id="TIGR03110">
    <property type="entry name" value="exosort_Gpos"/>
    <property type="match status" value="1"/>
</dbReference>
<evidence type="ECO:0000256" key="3">
    <source>
        <dbReference type="ARBA" id="ARBA00022670"/>
    </source>
</evidence>
<evidence type="ECO:0000313" key="9">
    <source>
        <dbReference type="EMBL" id="OTP10478.1"/>
    </source>
</evidence>
<evidence type="ECO:0000256" key="6">
    <source>
        <dbReference type="ARBA" id="ARBA00022989"/>
    </source>
</evidence>
<comment type="caution">
    <text evidence="9">The sequence shown here is derived from an EMBL/GenBank/DDBJ whole genome shotgun (WGS) entry which is preliminary data.</text>
</comment>
<sequence length="200" mass="23516">MNLYILIGLVIWLYILSVMKRSRLLAFHFILGSVGLFYLLILFSRPYWVWFLTQLVIKTVDFFGSIPNITEEFSQYSLIFIHSAKEPLSLYVDYECSGVIETSAFLGLLAFYPLYNRKEKFFYGIFGILWIFISNVIRLLLVIAFVHFGGSDFYFFAHSILGRLIFYGLVIILYYHTFTYSQVARSLYEKKNRLFKKGGK</sequence>
<keyword evidence="2" id="KW-1003">Cell membrane</keyword>
<dbReference type="Pfam" id="PF09721">
    <property type="entry name" value="Exosortase_EpsH"/>
    <property type="match status" value="1"/>
</dbReference>
<keyword evidence="10" id="KW-1185">Reference proteome</keyword>
<keyword evidence="4 8" id="KW-0812">Transmembrane</keyword>
<evidence type="ECO:0000256" key="7">
    <source>
        <dbReference type="ARBA" id="ARBA00023136"/>
    </source>
</evidence>
<evidence type="ECO:0000256" key="2">
    <source>
        <dbReference type="ARBA" id="ARBA00022475"/>
    </source>
</evidence>
<dbReference type="GO" id="GO:0005886">
    <property type="term" value="C:plasma membrane"/>
    <property type="evidence" value="ECO:0007669"/>
    <property type="project" value="UniProtKB-SubCell"/>
</dbReference>
<dbReference type="STRING" id="1987383.A5844_002178"/>
<feature type="transmembrane region" description="Helical" evidence="8">
    <location>
        <begin position="122"/>
        <end position="147"/>
    </location>
</feature>
<dbReference type="AlphaFoldDB" id="A0A242JYT0"/>
<keyword evidence="5" id="KW-0378">Hydrolase</keyword>
<proteinExistence type="predicted"/>